<dbReference type="NCBIfam" id="TIGR01903">
    <property type="entry name" value="cas5_csm4"/>
    <property type="match status" value="1"/>
</dbReference>
<dbReference type="Proteomes" id="UP000053937">
    <property type="component" value="Unassembled WGS sequence"/>
</dbReference>
<evidence type="ECO:0000313" key="6">
    <source>
        <dbReference type="EMBL" id="KUL28878.1"/>
    </source>
</evidence>
<gene>
    <name evidence="6" type="ORF">ASB62_05450</name>
</gene>
<dbReference type="Pfam" id="PF17953">
    <property type="entry name" value="Csm4_C"/>
    <property type="match status" value="1"/>
</dbReference>
<comment type="similarity">
    <text evidence="1">Belongs to the CRISPR-associated Csm4 family.</text>
</comment>
<name>A0A101JLI2_CHLLI</name>
<reference evidence="6 7" key="1">
    <citation type="submission" date="2015-10" db="EMBL/GenBank/DDBJ databases">
        <title>Draft Genome Sequence of Chlorobium limicola strain Frasassi Growing under Artificial Lighting in the Frasassi Cave System.</title>
        <authorList>
            <person name="Mansor M."/>
            <person name="Macalady J."/>
        </authorList>
    </citation>
    <scope>NUCLEOTIDE SEQUENCE [LARGE SCALE GENOMIC DNA]</scope>
    <source>
        <strain evidence="6 7">Frasassi</strain>
    </source>
</reference>
<accession>A0A101JLI2</accession>
<evidence type="ECO:0000256" key="1">
    <source>
        <dbReference type="ARBA" id="ARBA00005772"/>
    </source>
</evidence>
<dbReference type="GO" id="GO:0003723">
    <property type="term" value="F:RNA binding"/>
    <property type="evidence" value="ECO:0007669"/>
    <property type="project" value="UniProtKB-KW"/>
</dbReference>
<organism evidence="6 7">
    <name type="scientific">Chlorobium limicola</name>
    <dbReference type="NCBI Taxonomy" id="1092"/>
    <lineage>
        <taxon>Bacteria</taxon>
        <taxon>Pseudomonadati</taxon>
        <taxon>Chlorobiota</taxon>
        <taxon>Chlorobiia</taxon>
        <taxon>Chlorobiales</taxon>
        <taxon>Chlorobiaceae</taxon>
        <taxon>Chlorobium/Pelodictyon group</taxon>
        <taxon>Chlorobium</taxon>
    </lineage>
</organism>
<dbReference type="InterPro" id="IPR005510">
    <property type="entry name" value="Csm4"/>
</dbReference>
<dbReference type="AlphaFoldDB" id="A0A101JLI2"/>
<evidence type="ECO:0000256" key="4">
    <source>
        <dbReference type="ARBA" id="ARBA00023118"/>
    </source>
</evidence>
<dbReference type="OrthoDB" id="597017at2"/>
<evidence type="ECO:0000256" key="2">
    <source>
        <dbReference type="ARBA" id="ARBA00016109"/>
    </source>
</evidence>
<dbReference type="GO" id="GO:0051607">
    <property type="term" value="P:defense response to virus"/>
    <property type="evidence" value="ECO:0007669"/>
    <property type="project" value="UniProtKB-KW"/>
</dbReference>
<sequence length="339" mass="37817">MQALLLIPGAGGQFHFGETGLDDSSDLLHSDTLFSALANIYEYALSGAEIFIDLVESRRLSFSSGLYALLKQGELSLLFVPKPVVTYSKTDDRKLHKSLKYFSLGVFEEFRKSFDPLKHESGLDLSMYSSIGNEFLCLAEELAGMPDEFKNHSFRRFTTSPKVKVHTTFEDNDRLYHETTIQFNSFFVDGVKYEGAYCVLFDADALTTEERQEFLAAVRIMADEGVGGQRSSGKGQFREVREVTIALPFSEDASRYLGISVLSPASNDEFESLERYELFVRGGGSLGWMGTGEKHRKQARLIREGAVMSRNITGRVVDLSPDAETGSIKRNGINFAIPI</sequence>
<feature type="domain" description="Csm4 C-terminal" evidence="5">
    <location>
        <begin position="252"/>
        <end position="339"/>
    </location>
</feature>
<dbReference type="EMBL" id="LMBR01000129">
    <property type="protein sequence ID" value="KUL28878.1"/>
    <property type="molecule type" value="Genomic_DNA"/>
</dbReference>
<dbReference type="RefSeq" id="WP_059138959.1">
    <property type="nucleotide sequence ID" value="NZ_LMBR01000129.1"/>
</dbReference>
<evidence type="ECO:0000259" key="5">
    <source>
        <dbReference type="Pfam" id="PF17953"/>
    </source>
</evidence>
<comment type="caution">
    <text evidence="6">The sequence shown here is derived from an EMBL/GenBank/DDBJ whole genome shotgun (WGS) entry which is preliminary data.</text>
</comment>
<evidence type="ECO:0000256" key="3">
    <source>
        <dbReference type="ARBA" id="ARBA00022884"/>
    </source>
</evidence>
<keyword evidence="3" id="KW-0694">RNA-binding</keyword>
<dbReference type="InterPro" id="IPR040932">
    <property type="entry name" value="Csm4_C"/>
</dbReference>
<evidence type="ECO:0000313" key="7">
    <source>
        <dbReference type="Proteomes" id="UP000053937"/>
    </source>
</evidence>
<keyword evidence="7" id="KW-1185">Reference proteome</keyword>
<keyword evidence="4" id="KW-0051">Antiviral defense</keyword>
<protein>
    <recommendedName>
        <fullName evidence="2">CRISPR system Cms protein Csm4</fullName>
    </recommendedName>
</protein>
<proteinExistence type="inferred from homology"/>